<dbReference type="InterPro" id="IPR052937">
    <property type="entry name" value="Inner_membrane_protein"/>
</dbReference>
<dbReference type="STRING" id="1848.SAMN05443637_10863"/>
<feature type="transmembrane region" description="Helical" evidence="1">
    <location>
        <begin position="15"/>
        <end position="44"/>
    </location>
</feature>
<dbReference type="InterPro" id="IPR005185">
    <property type="entry name" value="YccF"/>
</dbReference>
<organism evidence="3 4">
    <name type="scientific">Pseudonocardia thermophila</name>
    <dbReference type="NCBI Taxonomy" id="1848"/>
    <lineage>
        <taxon>Bacteria</taxon>
        <taxon>Bacillati</taxon>
        <taxon>Actinomycetota</taxon>
        <taxon>Actinomycetes</taxon>
        <taxon>Pseudonocardiales</taxon>
        <taxon>Pseudonocardiaceae</taxon>
        <taxon>Pseudonocardia</taxon>
    </lineage>
</organism>
<dbReference type="PANTHER" id="PTHR42903:SF1">
    <property type="entry name" value="INNER MEMBRANE PROTEIN YCCF"/>
    <property type="match status" value="1"/>
</dbReference>
<accession>A0A1M6TI14</accession>
<dbReference type="OrthoDB" id="3238663at2"/>
<reference evidence="3 4" key="1">
    <citation type="submission" date="2016-11" db="EMBL/GenBank/DDBJ databases">
        <authorList>
            <person name="Jaros S."/>
            <person name="Januszkiewicz K."/>
            <person name="Wedrychowicz H."/>
        </authorList>
    </citation>
    <scope>NUCLEOTIDE SEQUENCE [LARGE SCALE GENOMIC DNA]</scope>
    <source>
        <strain evidence="3 4">DSM 43832</strain>
    </source>
</reference>
<gene>
    <name evidence="3" type="ORF">SAMN05443637_10863</name>
</gene>
<dbReference type="Pfam" id="PF03733">
    <property type="entry name" value="YccF"/>
    <property type="match status" value="2"/>
</dbReference>
<dbReference type="PIRSF" id="PIRSF028777">
    <property type="entry name" value="UCP028777"/>
    <property type="match status" value="1"/>
</dbReference>
<dbReference type="EMBL" id="FRAP01000008">
    <property type="protein sequence ID" value="SHK56722.1"/>
    <property type="molecule type" value="Genomic_DNA"/>
</dbReference>
<dbReference type="PANTHER" id="PTHR42903">
    <property type="entry name" value="INNER MEMBRANE PROTEIN YCCF"/>
    <property type="match status" value="1"/>
</dbReference>
<dbReference type="NCBIfam" id="NF008740">
    <property type="entry name" value="PRK11770.1-2"/>
    <property type="match status" value="1"/>
</dbReference>
<protein>
    <submittedName>
        <fullName evidence="3">Uncharacterized membrane protein YccF, DUF307 family</fullName>
    </submittedName>
</protein>
<name>A0A1M6TI14_PSETH</name>
<dbReference type="InterPro" id="IPR031308">
    <property type="entry name" value="UCP028777"/>
</dbReference>
<sequence length="139" mass="14924">MRTIGNLLWLVLAGWWLALLYALAGLIACVLIITIPFGIAAFRIAGYALWPFGRTIVVAPGAGLLSIIGNIIWVLLFGWELFLAHLAAGVLLLITIIGIPFGIASLKMSVLALVPLGTRVVDAHDARVPSYSRQPTPVR</sequence>
<keyword evidence="1" id="KW-1133">Transmembrane helix</keyword>
<dbReference type="GO" id="GO:0005886">
    <property type="term" value="C:plasma membrane"/>
    <property type="evidence" value="ECO:0007669"/>
    <property type="project" value="TreeGrafter"/>
</dbReference>
<proteinExistence type="predicted"/>
<dbReference type="RefSeq" id="WP_073457179.1">
    <property type="nucleotide sequence ID" value="NZ_CALGVN010000008.1"/>
</dbReference>
<feature type="transmembrane region" description="Helical" evidence="1">
    <location>
        <begin position="82"/>
        <end position="103"/>
    </location>
</feature>
<dbReference type="PROSITE" id="PS51257">
    <property type="entry name" value="PROKAR_LIPOPROTEIN"/>
    <property type="match status" value="1"/>
</dbReference>
<dbReference type="Proteomes" id="UP000184363">
    <property type="component" value="Unassembled WGS sequence"/>
</dbReference>
<evidence type="ECO:0000313" key="4">
    <source>
        <dbReference type="Proteomes" id="UP000184363"/>
    </source>
</evidence>
<feature type="transmembrane region" description="Helical" evidence="1">
    <location>
        <begin position="56"/>
        <end position="76"/>
    </location>
</feature>
<evidence type="ECO:0000313" key="3">
    <source>
        <dbReference type="EMBL" id="SHK56722.1"/>
    </source>
</evidence>
<feature type="domain" description="Inner membrane component" evidence="2">
    <location>
        <begin position="4"/>
        <end position="54"/>
    </location>
</feature>
<feature type="domain" description="Inner membrane component" evidence="2">
    <location>
        <begin position="68"/>
        <end position="117"/>
    </location>
</feature>
<evidence type="ECO:0000259" key="2">
    <source>
        <dbReference type="Pfam" id="PF03733"/>
    </source>
</evidence>
<keyword evidence="4" id="KW-1185">Reference proteome</keyword>
<keyword evidence="1" id="KW-0472">Membrane</keyword>
<keyword evidence="1" id="KW-0812">Transmembrane</keyword>
<dbReference type="AlphaFoldDB" id="A0A1M6TI14"/>
<evidence type="ECO:0000256" key="1">
    <source>
        <dbReference type="SAM" id="Phobius"/>
    </source>
</evidence>